<gene>
    <name evidence="15" type="ORF">Rmf_21510</name>
</gene>
<evidence type="ECO:0000256" key="6">
    <source>
        <dbReference type="ARBA" id="ARBA00022692"/>
    </source>
</evidence>
<dbReference type="Gene3D" id="1.20.120.1770">
    <property type="match status" value="1"/>
</dbReference>
<evidence type="ECO:0000256" key="4">
    <source>
        <dbReference type="ARBA" id="ARBA00022475"/>
    </source>
</evidence>
<evidence type="ECO:0000313" key="15">
    <source>
        <dbReference type="EMBL" id="BDG72222.1"/>
    </source>
</evidence>
<feature type="domain" description="Cytochrome b561 bacterial/Ni-hydrogenase" evidence="14">
    <location>
        <begin position="10"/>
        <end position="182"/>
    </location>
</feature>
<dbReference type="SUPFAM" id="SSF81342">
    <property type="entry name" value="Transmembrane di-heme cytochromes"/>
    <property type="match status" value="1"/>
</dbReference>
<dbReference type="EMBL" id="AP025637">
    <property type="protein sequence ID" value="BDG72222.1"/>
    <property type="molecule type" value="Genomic_DNA"/>
</dbReference>
<reference evidence="15 16" key="1">
    <citation type="journal article" date="2016" name="Microbes Environ.">
        <title>Phylogenetically diverse aerobic anoxygenic phototrophic bacteria isolated from epilithic biofilms in Tama river, Japan.</title>
        <authorList>
            <person name="Hirose S."/>
            <person name="Matsuura K."/>
            <person name="Haruta S."/>
        </authorList>
    </citation>
    <scope>NUCLEOTIDE SEQUENCE [LARGE SCALE GENOMIC DNA]</scope>
    <source>
        <strain evidence="15 16">S08</strain>
    </source>
</reference>
<dbReference type="RefSeq" id="WP_244459433.1">
    <property type="nucleotide sequence ID" value="NZ_AP025637.1"/>
</dbReference>
<protein>
    <submittedName>
        <fullName evidence="15">Cytochrome b</fullName>
    </submittedName>
</protein>
<evidence type="ECO:0000256" key="12">
    <source>
        <dbReference type="ARBA" id="ARBA00037975"/>
    </source>
</evidence>
<feature type="transmembrane region" description="Helical" evidence="13">
    <location>
        <begin position="16"/>
        <end position="38"/>
    </location>
</feature>
<dbReference type="InterPro" id="IPR016174">
    <property type="entry name" value="Di-haem_cyt_TM"/>
</dbReference>
<feature type="transmembrane region" description="Helical" evidence="13">
    <location>
        <begin position="98"/>
        <end position="127"/>
    </location>
</feature>
<keyword evidence="11 13" id="KW-0472">Membrane</keyword>
<keyword evidence="9 13" id="KW-1133">Transmembrane helix</keyword>
<evidence type="ECO:0000256" key="8">
    <source>
        <dbReference type="ARBA" id="ARBA00022982"/>
    </source>
</evidence>
<keyword evidence="5" id="KW-0349">Heme</keyword>
<keyword evidence="4" id="KW-1003">Cell membrane</keyword>
<dbReference type="InterPro" id="IPR052168">
    <property type="entry name" value="Cytochrome_b561_oxidase"/>
</dbReference>
<organism evidence="15 16">
    <name type="scientific">Roseomonas fluvialis</name>
    <dbReference type="NCBI Taxonomy" id="1750527"/>
    <lineage>
        <taxon>Bacteria</taxon>
        <taxon>Pseudomonadati</taxon>
        <taxon>Pseudomonadota</taxon>
        <taxon>Alphaproteobacteria</taxon>
        <taxon>Acetobacterales</taxon>
        <taxon>Roseomonadaceae</taxon>
        <taxon>Roseomonas</taxon>
    </lineage>
</organism>
<feature type="transmembrane region" description="Helical" evidence="13">
    <location>
        <begin position="50"/>
        <end position="70"/>
    </location>
</feature>
<comment type="cofactor">
    <cofactor evidence="1">
        <name>heme b</name>
        <dbReference type="ChEBI" id="CHEBI:60344"/>
    </cofactor>
</comment>
<proteinExistence type="inferred from homology"/>
<evidence type="ECO:0000256" key="3">
    <source>
        <dbReference type="ARBA" id="ARBA00022448"/>
    </source>
</evidence>
<keyword evidence="6 13" id="KW-0812">Transmembrane</keyword>
<evidence type="ECO:0000256" key="11">
    <source>
        <dbReference type="ARBA" id="ARBA00023136"/>
    </source>
</evidence>
<keyword evidence="3" id="KW-0813">Transport</keyword>
<evidence type="ECO:0000259" key="14">
    <source>
        <dbReference type="Pfam" id="PF01292"/>
    </source>
</evidence>
<keyword evidence="16" id="KW-1185">Reference proteome</keyword>
<evidence type="ECO:0000313" key="16">
    <source>
        <dbReference type="Proteomes" id="UP000831327"/>
    </source>
</evidence>
<dbReference type="PANTHER" id="PTHR30529">
    <property type="entry name" value="CYTOCHROME B561"/>
    <property type="match status" value="1"/>
</dbReference>
<evidence type="ECO:0000256" key="5">
    <source>
        <dbReference type="ARBA" id="ARBA00022617"/>
    </source>
</evidence>
<evidence type="ECO:0000256" key="13">
    <source>
        <dbReference type="SAM" id="Phobius"/>
    </source>
</evidence>
<dbReference type="PANTHER" id="PTHR30529:SF1">
    <property type="entry name" value="CYTOCHROME B561 HOMOLOG 2"/>
    <property type="match status" value="1"/>
</dbReference>
<accession>A0ABN6P2Y2</accession>
<name>A0ABN6P2Y2_9PROT</name>
<dbReference type="InterPro" id="IPR011577">
    <property type="entry name" value="Cyt_b561_bac/Ni-Hgenase"/>
</dbReference>
<keyword evidence="10" id="KW-0408">Iron</keyword>
<evidence type="ECO:0000256" key="7">
    <source>
        <dbReference type="ARBA" id="ARBA00022723"/>
    </source>
</evidence>
<dbReference type="Pfam" id="PF01292">
    <property type="entry name" value="Ni_hydr_CYTB"/>
    <property type="match status" value="1"/>
</dbReference>
<dbReference type="Proteomes" id="UP000831327">
    <property type="component" value="Chromosome"/>
</dbReference>
<evidence type="ECO:0000256" key="10">
    <source>
        <dbReference type="ARBA" id="ARBA00023004"/>
    </source>
</evidence>
<evidence type="ECO:0000256" key="1">
    <source>
        <dbReference type="ARBA" id="ARBA00001970"/>
    </source>
</evidence>
<evidence type="ECO:0000256" key="9">
    <source>
        <dbReference type="ARBA" id="ARBA00022989"/>
    </source>
</evidence>
<sequence length="183" mass="19785">MPMLNSPQGYGSLTKALHWIVAALFAVQVAAGLVMTRLPDESGTARDAIYNWHKTLGLVALAVALVRLWARRAGELPPWAPGLTVLDQRIVHHAERGLYLAMFVMPVSGFVYVMAGGYGVLFAGVLALPNPLPRWAWLALAGKWTHIAGALLLAAALAAHLTVVLRHTLLHSHGLLRRMLPGQ</sequence>
<comment type="similarity">
    <text evidence="12">Belongs to the cytochrome b561 family.</text>
</comment>
<keyword evidence="8" id="KW-0249">Electron transport</keyword>
<evidence type="ECO:0000256" key="2">
    <source>
        <dbReference type="ARBA" id="ARBA00004651"/>
    </source>
</evidence>
<comment type="subcellular location">
    <subcellularLocation>
        <location evidence="2">Cell membrane</location>
        <topology evidence="2">Multi-pass membrane protein</topology>
    </subcellularLocation>
</comment>
<feature type="transmembrane region" description="Helical" evidence="13">
    <location>
        <begin position="147"/>
        <end position="169"/>
    </location>
</feature>
<keyword evidence="7" id="KW-0479">Metal-binding</keyword>